<evidence type="ECO:0008006" key="4">
    <source>
        <dbReference type="Google" id="ProtNLM"/>
    </source>
</evidence>
<protein>
    <recommendedName>
        <fullName evidence="4">Secreted protein</fullName>
    </recommendedName>
</protein>
<evidence type="ECO:0000313" key="3">
    <source>
        <dbReference type="Proteomes" id="UP001317259"/>
    </source>
</evidence>
<organism evidence="2 3">
    <name type="scientific">Actinomadura luzonensis</name>
    <dbReference type="NCBI Taxonomy" id="2805427"/>
    <lineage>
        <taxon>Bacteria</taxon>
        <taxon>Bacillati</taxon>
        <taxon>Actinomycetota</taxon>
        <taxon>Actinomycetes</taxon>
        <taxon>Streptosporangiales</taxon>
        <taxon>Thermomonosporaceae</taxon>
        <taxon>Actinomadura</taxon>
    </lineage>
</organism>
<gene>
    <name evidence="2" type="ORF">MF672_013490</name>
</gene>
<name>A0ABT0FSE0_9ACTN</name>
<dbReference type="Proteomes" id="UP001317259">
    <property type="component" value="Unassembled WGS sequence"/>
</dbReference>
<keyword evidence="3" id="KW-1185">Reference proteome</keyword>
<sequence>MRHAHRSRALALALALTTAATLLAGGTAHRADAASRRSLAVYLHVGCESWTRLKIRCTATVIGGWGPWRVDWYVDGVHYSTSADQYGSVGEVSQTFACSPSRPAVYEAVATDALGQIGYAPGAGAKCYTTTP</sequence>
<dbReference type="EMBL" id="JAKRKC020000001">
    <property type="protein sequence ID" value="MCK2214798.1"/>
    <property type="molecule type" value="Genomic_DNA"/>
</dbReference>
<proteinExistence type="predicted"/>
<keyword evidence="1" id="KW-0732">Signal</keyword>
<reference evidence="2 3" key="1">
    <citation type="submission" date="2022-04" db="EMBL/GenBank/DDBJ databases">
        <title>Genome draft of Actinomadura sp. ATCC 31491.</title>
        <authorList>
            <person name="Shi X."/>
            <person name="Du Y."/>
        </authorList>
    </citation>
    <scope>NUCLEOTIDE SEQUENCE [LARGE SCALE GENOMIC DNA]</scope>
    <source>
        <strain evidence="2 3">ATCC 31491</strain>
    </source>
</reference>
<comment type="caution">
    <text evidence="2">The sequence shown here is derived from an EMBL/GenBank/DDBJ whole genome shotgun (WGS) entry which is preliminary data.</text>
</comment>
<evidence type="ECO:0000256" key="1">
    <source>
        <dbReference type="SAM" id="SignalP"/>
    </source>
</evidence>
<dbReference type="RefSeq" id="WP_242382187.1">
    <property type="nucleotide sequence ID" value="NZ_JAKRKC020000001.1"/>
</dbReference>
<evidence type="ECO:0000313" key="2">
    <source>
        <dbReference type="EMBL" id="MCK2214798.1"/>
    </source>
</evidence>
<accession>A0ABT0FSE0</accession>
<feature type="signal peptide" evidence="1">
    <location>
        <begin position="1"/>
        <end position="24"/>
    </location>
</feature>
<feature type="chain" id="PRO_5046746047" description="Secreted protein" evidence="1">
    <location>
        <begin position="25"/>
        <end position="132"/>
    </location>
</feature>